<gene>
    <name evidence="2" type="ORF">HKW67_06750</name>
</gene>
<dbReference type="EMBL" id="CP053085">
    <property type="protein sequence ID" value="QJR35223.1"/>
    <property type="molecule type" value="Genomic_DNA"/>
</dbReference>
<feature type="compositionally biased region" description="Polar residues" evidence="1">
    <location>
        <begin position="131"/>
        <end position="148"/>
    </location>
</feature>
<dbReference type="KEGG" id="ggr:HKW67_06750"/>
<name>A0A6M4IKF8_9BACT</name>
<dbReference type="AlphaFoldDB" id="A0A6M4IKF8"/>
<proteinExistence type="predicted"/>
<organism evidence="2 3">
    <name type="scientific">Gemmatimonas groenlandica</name>
    <dbReference type="NCBI Taxonomy" id="2732249"/>
    <lineage>
        <taxon>Bacteria</taxon>
        <taxon>Pseudomonadati</taxon>
        <taxon>Gemmatimonadota</taxon>
        <taxon>Gemmatimonadia</taxon>
        <taxon>Gemmatimonadales</taxon>
        <taxon>Gemmatimonadaceae</taxon>
        <taxon>Gemmatimonas</taxon>
    </lineage>
</organism>
<feature type="region of interest" description="Disordered" evidence="1">
    <location>
        <begin position="127"/>
        <end position="156"/>
    </location>
</feature>
<evidence type="ECO:0000313" key="3">
    <source>
        <dbReference type="Proteomes" id="UP000500938"/>
    </source>
</evidence>
<dbReference type="Proteomes" id="UP000500938">
    <property type="component" value="Chromosome"/>
</dbReference>
<protein>
    <submittedName>
        <fullName evidence="2">Uncharacterized protein</fullName>
    </submittedName>
</protein>
<sequence>MSWWQWALIVVAFLFIAVRLAFRFNPRLRRAGKAAVPVGAMMRMRESGIDAQESIFQAISPLRHRTPWSALSDGELRYAATQLAGFANYPSAVGAIISEVELSKDVGLFKDRQRLADAIRVLQGLAEAPQASDSPQAESPRGQVSNQPDPWKPADVSPQLLRSFNRSIEVHSDFIKKNVSSPQARAAEFWFCIAPTMMFFGGLVDQRGRSQPVPLLQNAQSFDGESCAALTQGYSSFMLYQMLTNGEGFRDEMQMLPSDVEKVLSRLPSDLPFSAFRYYRERFGIALGQPNAVDPRDWSLVWLWDVASVLIPDDKVQERVFKDWDNPITRLEFVAAEMERFGSIRKSAQDYVAGRV</sequence>
<dbReference type="RefSeq" id="WP_171224652.1">
    <property type="nucleotide sequence ID" value="NZ_CP053085.1"/>
</dbReference>
<reference evidence="2 3" key="1">
    <citation type="submission" date="2020-05" db="EMBL/GenBank/DDBJ databases">
        <title>Complete genome sequence of Gemmatimonas greenlandica TET16.</title>
        <authorList>
            <person name="Zeng Y."/>
        </authorList>
    </citation>
    <scope>NUCLEOTIDE SEQUENCE [LARGE SCALE GENOMIC DNA]</scope>
    <source>
        <strain evidence="2 3">TET16</strain>
    </source>
</reference>
<accession>A0A6M4IKF8</accession>
<evidence type="ECO:0000313" key="2">
    <source>
        <dbReference type="EMBL" id="QJR35223.1"/>
    </source>
</evidence>
<keyword evidence="3" id="KW-1185">Reference proteome</keyword>
<evidence type="ECO:0000256" key="1">
    <source>
        <dbReference type="SAM" id="MobiDB-lite"/>
    </source>
</evidence>